<evidence type="ECO:0000256" key="1">
    <source>
        <dbReference type="SAM" id="Coils"/>
    </source>
</evidence>
<keyword evidence="1" id="KW-0175">Coiled coil</keyword>
<evidence type="ECO:0000313" key="3">
    <source>
        <dbReference type="Proteomes" id="UP000443582"/>
    </source>
</evidence>
<reference evidence="3" key="1">
    <citation type="journal article" date="2019" name="Int. J. Syst. Evol. Microbiol.">
        <title>Halobacteriovorax valvorus sp. nov., a novel prokaryotic predator isolated from coastal seawater of China.</title>
        <authorList>
            <person name="Chen M.-X."/>
        </authorList>
    </citation>
    <scope>NUCLEOTIDE SEQUENCE [LARGE SCALE GENOMIC DNA]</scope>
    <source>
        <strain evidence="3">BL9</strain>
    </source>
</reference>
<comment type="caution">
    <text evidence="2">The sequence shown here is derived from an EMBL/GenBank/DDBJ whole genome shotgun (WGS) entry which is preliminary data.</text>
</comment>
<feature type="coiled-coil region" evidence="1">
    <location>
        <begin position="63"/>
        <end position="121"/>
    </location>
</feature>
<dbReference type="EMBL" id="QDKL01000003">
    <property type="protein sequence ID" value="RZF20643.1"/>
    <property type="molecule type" value="Genomic_DNA"/>
</dbReference>
<keyword evidence="3" id="KW-1185">Reference proteome</keyword>
<gene>
    <name evidence="2" type="ORF">DAY19_11705</name>
</gene>
<evidence type="ECO:0008006" key="4">
    <source>
        <dbReference type="Google" id="ProtNLM"/>
    </source>
</evidence>
<protein>
    <recommendedName>
        <fullName evidence="4">RHS repeat-associated core domain-containing protein</fullName>
    </recommendedName>
</protein>
<proteinExistence type="predicted"/>
<evidence type="ECO:0000313" key="2">
    <source>
        <dbReference type="EMBL" id="RZF20643.1"/>
    </source>
</evidence>
<accession>A0ABY0IEY6</accession>
<name>A0ABY0IEY6_9BACT</name>
<sequence>MSEDPIGFKGKDFNQYRYVNNRTLDFNDPSGNGPVAYGVCLGISFSAAFIAALPDLMHYSDLIEIYNLEIKSKLSLIKDLENESEKPTCSETERLNNDDIISDLEDEIKVLKSKNVILTSKLYGTGTAAAVGVGLLNKACKILLPIPGL</sequence>
<organism evidence="2 3">
    <name type="scientific">Halobacteriovorax vibrionivorans</name>
    <dbReference type="NCBI Taxonomy" id="2152716"/>
    <lineage>
        <taxon>Bacteria</taxon>
        <taxon>Pseudomonadati</taxon>
        <taxon>Bdellovibrionota</taxon>
        <taxon>Bacteriovoracia</taxon>
        <taxon>Bacteriovoracales</taxon>
        <taxon>Halobacteriovoraceae</taxon>
        <taxon>Halobacteriovorax</taxon>
    </lineage>
</organism>
<dbReference type="Proteomes" id="UP000443582">
    <property type="component" value="Unassembled WGS sequence"/>
</dbReference>